<evidence type="ECO:0000313" key="1">
    <source>
        <dbReference type="EMBL" id="KAJ8670882.1"/>
    </source>
</evidence>
<dbReference type="Proteomes" id="UP001239111">
    <property type="component" value="Chromosome 3"/>
</dbReference>
<name>A0ACC2NIF2_9HYME</name>
<reference evidence="1" key="1">
    <citation type="submission" date="2023-04" db="EMBL/GenBank/DDBJ databases">
        <title>A chromosome-level genome assembly of the parasitoid wasp Eretmocerus hayati.</title>
        <authorList>
            <person name="Zhong Y."/>
            <person name="Liu S."/>
            <person name="Liu Y."/>
        </authorList>
    </citation>
    <scope>NUCLEOTIDE SEQUENCE</scope>
    <source>
        <strain evidence="1">ZJU_SS_LIU_2023</strain>
    </source>
</reference>
<proteinExistence type="predicted"/>
<dbReference type="EMBL" id="CM056743">
    <property type="protein sequence ID" value="KAJ8670882.1"/>
    <property type="molecule type" value="Genomic_DNA"/>
</dbReference>
<accession>A0ACC2NIF2</accession>
<comment type="caution">
    <text evidence="1">The sequence shown here is derived from an EMBL/GenBank/DDBJ whole genome shotgun (WGS) entry which is preliminary data.</text>
</comment>
<keyword evidence="2" id="KW-1185">Reference proteome</keyword>
<protein>
    <submittedName>
        <fullName evidence="1">Uncharacterized protein</fullName>
    </submittedName>
</protein>
<organism evidence="1 2">
    <name type="scientific">Eretmocerus hayati</name>
    <dbReference type="NCBI Taxonomy" id="131215"/>
    <lineage>
        <taxon>Eukaryota</taxon>
        <taxon>Metazoa</taxon>
        <taxon>Ecdysozoa</taxon>
        <taxon>Arthropoda</taxon>
        <taxon>Hexapoda</taxon>
        <taxon>Insecta</taxon>
        <taxon>Pterygota</taxon>
        <taxon>Neoptera</taxon>
        <taxon>Endopterygota</taxon>
        <taxon>Hymenoptera</taxon>
        <taxon>Apocrita</taxon>
        <taxon>Proctotrupomorpha</taxon>
        <taxon>Chalcidoidea</taxon>
        <taxon>Aphelinidae</taxon>
        <taxon>Aphelininae</taxon>
        <taxon>Eretmocerus</taxon>
    </lineage>
</organism>
<sequence length="192" mass="22327">MEPEKGLSFNSNAEFEEFMRKYQTATKQVFVTGKSVRDGPKNGRKKTLKEGIEFHEKNMVCKHGKREHKSEQKVRQTRTVKVGCQARVKVHASRNGDYLVISQVSLEHTGHMNTDMIFQMNLVPEVRRLNDEQLKWVEEAIALKPKRPKLRKMIRDKFKDNNNEMIAVIEFLKTKGKRRMKVTDASDVGLIL</sequence>
<gene>
    <name evidence="1" type="ORF">QAD02_002141</name>
</gene>
<evidence type="ECO:0000313" key="2">
    <source>
        <dbReference type="Proteomes" id="UP001239111"/>
    </source>
</evidence>